<dbReference type="GO" id="GO:0030008">
    <property type="term" value="C:TRAPP complex"/>
    <property type="evidence" value="ECO:0007669"/>
    <property type="project" value="UniProtKB-UniRule"/>
</dbReference>
<evidence type="ECO:0000256" key="5">
    <source>
        <dbReference type="ARBA" id="ARBA00038167"/>
    </source>
</evidence>
<dbReference type="Gene3D" id="3.30.450.70">
    <property type="match status" value="1"/>
</dbReference>
<accession>A0A7R8WJB6</accession>
<comment type="similarity">
    <text evidence="5">Belongs to the TRAPP small subunits family. BET5 subfamily.</text>
</comment>
<organism evidence="7">
    <name type="scientific">Cyprideis torosa</name>
    <dbReference type="NCBI Taxonomy" id="163714"/>
    <lineage>
        <taxon>Eukaryota</taxon>
        <taxon>Metazoa</taxon>
        <taxon>Ecdysozoa</taxon>
        <taxon>Arthropoda</taxon>
        <taxon>Crustacea</taxon>
        <taxon>Oligostraca</taxon>
        <taxon>Ostracoda</taxon>
        <taxon>Podocopa</taxon>
        <taxon>Podocopida</taxon>
        <taxon>Cytherocopina</taxon>
        <taxon>Cytheroidea</taxon>
        <taxon>Cytherideidae</taxon>
        <taxon>Cyprideis</taxon>
    </lineage>
</organism>
<keyword evidence="3 6" id="KW-0931">ER-Golgi transport</keyword>
<evidence type="ECO:0000256" key="4">
    <source>
        <dbReference type="ARBA" id="ARBA00023034"/>
    </source>
</evidence>
<keyword evidence="4 6" id="KW-0333">Golgi apparatus</keyword>
<dbReference type="InterPro" id="IPR011012">
    <property type="entry name" value="Longin-like_dom_sf"/>
</dbReference>
<gene>
    <name evidence="7" type="ORF">CTOB1V02_LOCUS8021</name>
</gene>
<dbReference type="GO" id="GO:0005783">
    <property type="term" value="C:endoplasmic reticulum"/>
    <property type="evidence" value="ECO:0007669"/>
    <property type="project" value="UniProtKB-SubCell"/>
</dbReference>
<dbReference type="InterPro" id="IPR007233">
    <property type="entry name" value="TRAPPC"/>
</dbReference>
<evidence type="ECO:0000313" key="7">
    <source>
        <dbReference type="EMBL" id="CAD7230159.1"/>
    </source>
</evidence>
<dbReference type="EMBL" id="OB662505">
    <property type="protein sequence ID" value="CAD7230159.1"/>
    <property type="molecule type" value="Genomic_DNA"/>
</dbReference>
<reference evidence="7" key="1">
    <citation type="submission" date="2020-11" db="EMBL/GenBank/DDBJ databases">
        <authorList>
            <person name="Tran Van P."/>
        </authorList>
    </citation>
    <scope>NUCLEOTIDE SEQUENCE</scope>
</reference>
<sequence length="145" mass="16797">MTIYNIFIFNRYGTLLYYEDWRPRVDRMPLDQEAKLLFGALYSLKGFVSKISPVEIQEGLKCFKTNEYMMTLFESPTGLQFVMNTDVQSADIRELLTTIYTQAFVEHVVKNPLLNPAEPIQSDIFRQKLNELVAKHPAARATNIL</sequence>
<comment type="subunit">
    <text evidence="6">Part of the multisubunit transport protein particle (TRAPP) complex.</text>
</comment>
<dbReference type="SMART" id="SM01399">
    <property type="entry name" value="Sybindin"/>
    <property type="match status" value="1"/>
</dbReference>
<name>A0A7R8WJB6_9CRUS</name>
<evidence type="ECO:0000256" key="6">
    <source>
        <dbReference type="RuleBase" id="RU366065"/>
    </source>
</evidence>
<keyword evidence="2 6" id="KW-0256">Endoplasmic reticulum</keyword>
<evidence type="ECO:0000256" key="2">
    <source>
        <dbReference type="ARBA" id="ARBA00022824"/>
    </source>
</evidence>
<dbReference type="SUPFAM" id="SSF64356">
    <property type="entry name" value="SNARE-like"/>
    <property type="match status" value="1"/>
</dbReference>
<dbReference type="GO" id="GO:0006888">
    <property type="term" value="P:endoplasmic reticulum to Golgi vesicle-mediated transport"/>
    <property type="evidence" value="ECO:0007669"/>
    <property type="project" value="UniProtKB-UniRule"/>
</dbReference>
<evidence type="ECO:0000256" key="1">
    <source>
        <dbReference type="ARBA" id="ARBA00022448"/>
    </source>
</evidence>
<dbReference type="OrthoDB" id="246406at2759"/>
<dbReference type="AlphaFoldDB" id="A0A7R8WJB6"/>
<dbReference type="GO" id="GO:0005794">
    <property type="term" value="C:Golgi apparatus"/>
    <property type="evidence" value="ECO:0007669"/>
    <property type="project" value="UniProtKB-SubCell"/>
</dbReference>
<evidence type="ECO:0000256" key="3">
    <source>
        <dbReference type="ARBA" id="ARBA00022892"/>
    </source>
</evidence>
<dbReference type="PANTHER" id="PTHR23249">
    <property type="entry name" value="TRAFFICKING PROTEIN PARTICLE COMPLEX SUBUNIT"/>
    <property type="match status" value="1"/>
</dbReference>
<dbReference type="Pfam" id="PF04099">
    <property type="entry name" value="Sybindin"/>
    <property type="match status" value="1"/>
</dbReference>
<comment type="subcellular location">
    <subcellularLocation>
        <location evidence="6">Endoplasmic reticulum</location>
    </subcellularLocation>
    <subcellularLocation>
        <location evidence="6">Golgi apparatus</location>
        <location evidence="6">cis-Golgi network</location>
    </subcellularLocation>
</comment>
<keyword evidence="1 6" id="KW-0813">Transport</keyword>
<proteinExistence type="inferred from homology"/>
<dbReference type="PANTHER" id="PTHR23249:SF16">
    <property type="entry name" value="TRAFFICKING PROTEIN PARTICLE COMPLEX SUBUNIT 1"/>
    <property type="match status" value="1"/>
</dbReference>
<dbReference type="CDD" id="cd14855">
    <property type="entry name" value="TRAPPC1_MUM2"/>
    <property type="match status" value="1"/>
</dbReference>
<protein>
    <recommendedName>
        <fullName evidence="6">Trafficking protein particle complex subunit</fullName>
    </recommendedName>
</protein>